<name>A0A9D1SEA1_9FIRM</name>
<evidence type="ECO:0000313" key="2">
    <source>
        <dbReference type="Proteomes" id="UP000824109"/>
    </source>
</evidence>
<accession>A0A9D1SEA1</accession>
<evidence type="ECO:0000313" key="1">
    <source>
        <dbReference type="EMBL" id="HIU56453.1"/>
    </source>
</evidence>
<dbReference type="AlphaFoldDB" id="A0A9D1SEA1"/>
<sequence length="46" mass="5562">MRVAVCDDDRETVRQVTEAIERFSKEYFEVAYKAFYSAEDAMHYYQ</sequence>
<reference evidence="1" key="1">
    <citation type="submission" date="2020-10" db="EMBL/GenBank/DDBJ databases">
        <authorList>
            <person name="Gilroy R."/>
        </authorList>
    </citation>
    <scope>NUCLEOTIDE SEQUENCE</scope>
    <source>
        <strain evidence="1">USAMLcec3-3695</strain>
    </source>
</reference>
<gene>
    <name evidence="1" type="ORF">IAA61_01405</name>
</gene>
<reference evidence="1" key="2">
    <citation type="journal article" date="2021" name="PeerJ">
        <title>Extensive microbial diversity within the chicken gut microbiome revealed by metagenomics and culture.</title>
        <authorList>
            <person name="Gilroy R."/>
            <person name="Ravi A."/>
            <person name="Getino M."/>
            <person name="Pursley I."/>
            <person name="Horton D.L."/>
            <person name="Alikhan N.F."/>
            <person name="Baker D."/>
            <person name="Gharbi K."/>
            <person name="Hall N."/>
            <person name="Watson M."/>
            <person name="Adriaenssens E.M."/>
            <person name="Foster-Nyarko E."/>
            <person name="Jarju S."/>
            <person name="Secka A."/>
            <person name="Antonio M."/>
            <person name="Oren A."/>
            <person name="Chaudhuri R.R."/>
            <person name="La Ragione R."/>
            <person name="Hildebrand F."/>
            <person name="Pallen M.J."/>
        </authorList>
    </citation>
    <scope>NUCLEOTIDE SEQUENCE</scope>
    <source>
        <strain evidence="1">USAMLcec3-3695</strain>
    </source>
</reference>
<proteinExistence type="predicted"/>
<organism evidence="1 2">
    <name type="scientific">Candidatus Ornithomonoglobus merdipullorum</name>
    <dbReference type="NCBI Taxonomy" id="2840895"/>
    <lineage>
        <taxon>Bacteria</taxon>
        <taxon>Bacillati</taxon>
        <taxon>Bacillota</taxon>
        <taxon>Clostridia</taxon>
        <taxon>Candidatus Ornithomonoglobus</taxon>
    </lineage>
</organism>
<comment type="caution">
    <text evidence="1">The sequence shown here is derived from an EMBL/GenBank/DDBJ whole genome shotgun (WGS) entry which is preliminary data.</text>
</comment>
<dbReference type="EMBL" id="DVNB01000018">
    <property type="protein sequence ID" value="HIU56453.1"/>
    <property type="molecule type" value="Genomic_DNA"/>
</dbReference>
<protein>
    <submittedName>
        <fullName evidence="1">Uncharacterized protein</fullName>
    </submittedName>
</protein>
<feature type="non-terminal residue" evidence="1">
    <location>
        <position position="46"/>
    </location>
</feature>
<dbReference type="Proteomes" id="UP000824109">
    <property type="component" value="Unassembled WGS sequence"/>
</dbReference>